<keyword evidence="10" id="KW-1185">Reference proteome</keyword>
<dbReference type="InterPro" id="IPR036259">
    <property type="entry name" value="MFS_trans_sf"/>
</dbReference>
<keyword evidence="3 7" id="KW-0812">Transmembrane</keyword>
<keyword evidence="5 7" id="KW-0472">Membrane</keyword>
<feature type="transmembrane region" description="Helical" evidence="7">
    <location>
        <begin position="272"/>
        <end position="289"/>
    </location>
</feature>
<feature type="transmembrane region" description="Helical" evidence="7">
    <location>
        <begin position="66"/>
        <end position="83"/>
    </location>
</feature>
<sequence length="439" mass="48256">MAITTSTFNITTPVSSDDKKSLSGRLSSDEKHFSAADDSAELLDIPGYDSQLSWDPKEEAAAVRKADFSILAFIVLLFVFMQFDRTNIGNALTGCLEADIKIKTAQVNTATTLFTLGFVITEIPFNIISKRLGSENFLPVTMFLWGTCTWAQIFIHNRNGLWALRFFIGALEGGYIPGMILYIKSFYTNKELGLRFAAFWSSNAVAGIIAGPLALGLISLDGKHGLKGWQWLFVIEGSLTAFLVSWLFSTFLTPQPSPNRSSDTHTFLDWKVYGHVVTAFLSMLMITPMNTYAPSIVQSLGFSRYDANGMNSVGSAVSLVVVLTLAFNSDRVRERAFHIAFGYLIGVVGLFWIAYVPDHRWLIYAGIIITQGGQGSAQAINAAWLSSVAEDRKRPIALAMYVMAIQIANFPGSQLIRSQDAPRYARGFTIAGAAAQLRQ</sequence>
<protein>
    <recommendedName>
        <fullName evidence="8">Major facilitator superfamily (MFS) profile domain-containing protein</fullName>
    </recommendedName>
</protein>
<evidence type="ECO:0000256" key="2">
    <source>
        <dbReference type="ARBA" id="ARBA00022448"/>
    </source>
</evidence>
<feature type="domain" description="Major facilitator superfamily (MFS) profile" evidence="8">
    <location>
        <begin position="70"/>
        <end position="439"/>
    </location>
</feature>
<feature type="region of interest" description="Disordered" evidence="6">
    <location>
        <begin position="1"/>
        <end position="24"/>
    </location>
</feature>
<dbReference type="GO" id="GO:0022857">
    <property type="term" value="F:transmembrane transporter activity"/>
    <property type="evidence" value="ECO:0007669"/>
    <property type="project" value="InterPro"/>
</dbReference>
<evidence type="ECO:0000256" key="4">
    <source>
        <dbReference type="ARBA" id="ARBA00022989"/>
    </source>
</evidence>
<feature type="compositionally biased region" description="Polar residues" evidence="6">
    <location>
        <begin position="1"/>
        <end position="15"/>
    </location>
</feature>
<reference evidence="9 10" key="1">
    <citation type="submission" date="2018-05" db="EMBL/GenBank/DDBJ databases">
        <title>Draft genome sequence of Scytalidium lignicola DSM 105466, a ubiquitous saprotrophic fungus.</title>
        <authorList>
            <person name="Buettner E."/>
            <person name="Gebauer A.M."/>
            <person name="Hofrichter M."/>
            <person name="Liers C."/>
            <person name="Kellner H."/>
        </authorList>
    </citation>
    <scope>NUCLEOTIDE SEQUENCE [LARGE SCALE GENOMIC DNA]</scope>
    <source>
        <strain evidence="9 10">DSM 105466</strain>
    </source>
</reference>
<comment type="subcellular location">
    <subcellularLocation>
        <location evidence="1">Membrane</location>
        <topology evidence="1">Multi-pass membrane protein</topology>
    </subcellularLocation>
</comment>
<dbReference type="PANTHER" id="PTHR43791">
    <property type="entry name" value="PERMEASE-RELATED"/>
    <property type="match status" value="1"/>
</dbReference>
<dbReference type="OrthoDB" id="2985014at2759"/>
<evidence type="ECO:0000256" key="1">
    <source>
        <dbReference type="ARBA" id="ARBA00004141"/>
    </source>
</evidence>
<proteinExistence type="predicted"/>
<dbReference type="Proteomes" id="UP000258309">
    <property type="component" value="Unassembled WGS sequence"/>
</dbReference>
<feature type="transmembrane region" description="Helical" evidence="7">
    <location>
        <begin position="107"/>
        <end position="125"/>
    </location>
</feature>
<dbReference type="GO" id="GO:0016020">
    <property type="term" value="C:membrane"/>
    <property type="evidence" value="ECO:0007669"/>
    <property type="project" value="UniProtKB-SubCell"/>
</dbReference>
<evidence type="ECO:0000313" key="10">
    <source>
        <dbReference type="Proteomes" id="UP000258309"/>
    </source>
</evidence>
<feature type="transmembrane region" description="Helical" evidence="7">
    <location>
        <begin position="161"/>
        <end position="182"/>
    </location>
</feature>
<feature type="non-terminal residue" evidence="9">
    <location>
        <position position="1"/>
    </location>
</feature>
<feature type="transmembrane region" description="Helical" evidence="7">
    <location>
        <begin position="194"/>
        <end position="218"/>
    </location>
</feature>
<dbReference type="EMBL" id="NCSJ02000284">
    <property type="protein sequence ID" value="RFU26112.1"/>
    <property type="molecule type" value="Genomic_DNA"/>
</dbReference>
<comment type="caution">
    <text evidence="9">The sequence shown here is derived from an EMBL/GenBank/DDBJ whole genome shotgun (WGS) entry which is preliminary data.</text>
</comment>
<dbReference type="InterPro" id="IPR020846">
    <property type="entry name" value="MFS_dom"/>
</dbReference>
<dbReference type="SUPFAM" id="SSF103473">
    <property type="entry name" value="MFS general substrate transporter"/>
    <property type="match status" value="1"/>
</dbReference>
<feature type="transmembrane region" description="Helical" evidence="7">
    <location>
        <begin position="137"/>
        <end position="155"/>
    </location>
</feature>
<dbReference type="AlphaFoldDB" id="A0A3E2GYQ1"/>
<dbReference type="PANTHER" id="PTHR43791:SF86">
    <property type="entry name" value="MAJOR FACILITATOR SUPERFAMILY (MFS) PROFILE DOMAIN-CONTAINING PROTEIN"/>
    <property type="match status" value="1"/>
</dbReference>
<dbReference type="Pfam" id="PF07690">
    <property type="entry name" value="MFS_1"/>
    <property type="match status" value="1"/>
</dbReference>
<evidence type="ECO:0000256" key="7">
    <source>
        <dbReference type="SAM" id="Phobius"/>
    </source>
</evidence>
<feature type="transmembrane region" description="Helical" evidence="7">
    <location>
        <begin position="230"/>
        <end position="252"/>
    </location>
</feature>
<organism evidence="9 10">
    <name type="scientific">Scytalidium lignicola</name>
    <name type="common">Hyphomycete</name>
    <dbReference type="NCBI Taxonomy" id="5539"/>
    <lineage>
        <taxon>Eukaryota</taxon>
        <taxon>Fungi</taxon>
        <taxon>Dikarya</taxon>
        <taxon>Ascomycota</taxon>
        <taxon>Pezizomycotina</taxon>
        <taxon>Leotiomycetes</taxon>
        <taxon>Leotiomycetes incertae sedis</taxon>
        <taxon>Scytalidium</taxon>
    </lineage>
</organism>
<dbReference type="Gene3D" id="1.20.1250.20">
    <property type="entry name" value="MFS general substrate transporter like domains"/>
    <property type="match status" value="2"/>
</dbReference>
<evidence type="ECO:0000313" key="9">
    <source>
        <dbReference type="EMBL" id="RFU26112.1"/>
    </source>
</evidence>
<gene>
    <name evidence="9" type="ORF">B7463_g10226</name>
</gene>
<accession>A0A3E2GYQ1</accession>
<dbReference type="PROSITE" id="PS50850">
    <property type="entry name" value="MFS"/>
    <property type="match status" value="1"/>
</dbReference>
<feature type="transmembrane region" description="Helical" evidence="7">
    <location>
        <begin position="309"/>
        <end position="327"/>
    </location>
</feature>
<dbReference type="OMA" id="RYAIFWA"/>
<keyword evidence="2" id="KW-0813">Transport</keyword>
<feature type="non-terminal residue" evidence="9">
    <location>
        <position position="439"/>
    </location>
</feature>
<evidence type="ECO:0000259" key="8">
    <source>
        <dbReference type="PROSITE" id="PS50850"/>
    </source>
</evidence>
<evidence type="ECO:0000256" key="5">
    <source>
        <dbReference type="ARBA" id="ARBA00023136"/>
    </source>
</evidence>
<keyword evidence="4 7" id="KW-1133">Transmembrane helix</keyword>
<feature type="transmembrane region" description="Helical" evidence="7">
    <location>
        <begin position="336"/>
        <end position="355"/>
    </location>
</feature>
<evidence type="ECO:0000256" key="6">
    <source>
        <dbReference type="SAM" id="MobiDB-lite"/>
    </source>
</evidence>
<evidence type="ECO:0000256" key="3">
    <source>
        <dbReference type="ARBA" id="ARBA00022692"/>
    </source>
</evidence>
<dbReference type="InterPro" id="IPR011701">
    <property type="entry name" value="MFS"/>
</dbReference>
<name>A0A3E2GYQ1_SCYLI</name>